<dbReference type="EMBL" id="CP000267">
    <property type="protein sequence ID" value="ABD68804.1"/>
    <property type="molecule type" value="Genomic_DNA"/>
</dbReference>
<dbReference type="PANTHER" id="PTHR11548:SF1">
    <property type="entry name" value="THYMIDYLATE SYNTHASE 1"/>
    <property type="match status" value="1"/>
</dbReference>
<reference evidence="6" key="1">
    <citation type="submission" date="2006-02" db="EMBL/GenBank/DDBJ databases">
        <title>Complete sequence of chromosome of Rhodoferax ferrireducens DSM 15236.</title>
        <authorList>
            <person name="Copeland A."/>
            <person name="Lucas S."/>
            <person name="Lapidus A."/>
            <person name="Barry K."/>
            <person name="Detter J.C."/>
            <person name="Glavina del Rio T."/>
            <person name="Hammon N."/>
            <person name="Israni S."/>
            <person name="Pitluck S."/>
            <person name="Brettin T."/>
            <person name="Bruce D."/>
            <person name="Han C."/>
            <person name="Tapia R."/>
            <person name="Gilna P."/>
            <person name="Kiss H."/>
            <person name="Schmutz J."/>
            <person name="Larimer F."/>
            <person name="Land M."/>
            <person name="Kyrpides N."/>
            <person name="Ivanova N."/>
            <person name="Richardson P."/>
        </authorList>
    </citation>
    <scope>NUCLEOTIDE SEQUENCE [LARGE SCALE GENOMIC DNA]</scope>
    <source>
        <strain evidence="6">ATCC BAA-621 / DSM 15236 / T118</strain>
    </source>
</reference>
<dbReference type="PRINTS" id="PR00108">
    <property type="entry name" value="THYMDSNTHASE"/>
</dbReference>
<dbReference type="InterPro" id="IPR036926">
    <property type="entry name" value="Thymidate_synth/dCMP_Mease_sf"/>
</dbReference>
<dbReference type="PANTHER" id="PTHR11548">
    <property type="entry name" value="THYMIDYLATE SYNTHASE 1"/>
    <property type="match status" value="1"/>
</dbReference>
<dbReference type="GO" id="GO:0005829">
    <property type="term" value="C:cytosol"/>
    <property type="evidence" value="ECO:0007669"/>
    <property type="project" value="TreeGrafter"/>
</dbReference>
<evidence type="ECO:0000313" key="5">
    <source>
        <dbReference type="EMBL" id="ABD68804.1"/>
    </source>
</evidence>
<evidence type="ECO:0000256" key="1">
    <source>
        <dbReference type="ARBA" id="ARBA00011947"/>
    </source>
</evidence>
<evidence type="ECO:0000313" key="6">
    <source>
        <dbReference type="Proteomes" id="UP000008332"/>
    </source>
</evidence>
<dbReference type="RefSeq" id="WP_011463373.1">
    <property type="nucleotide sequence ID" value="NC_007908.1"/>
</dbReference>
<dbReference type="KEGG" id="rfr:Rfer_1063"/>
<organism evidence="5 6">
    <name type="scientific">Albidiferax ferrireducens (strain ATCC BAA-621 / DSM 15236 / T118)</name>
    <name type="common">Rhodoferax ferrireducens</name>
    <dbReference type="NCBI Taxonomy" id="338969"/>
    <lineage>
        <taxon>Bacteria</taxon>
        <taxon>Pseudomonadati</taxon>
        <taxon>Pseudomonadota</taxon>
        <taxon>Betaproteobacteria</taxon>
        <taxon>Burkholderiales</taxon>
        <taxon>Comamonadaceae</taxon>
        <taxon>Rhodoferax</taxon>
    </lineage>
</organism>
<dbReference type="AlphaFoldDB" id="Q21ZJ9"/>
<gene>
    <name evidence="5" type="ordered locus">Rfer_1063</name>
</gene>
<dbReference type="STRING" id="338969.Rfer_1063"/>
<dbReference type="InterPro" id="IPR045097">
    <property type="entry name" value="Thymidate_synth/dCMP_Mease"/>
</dbReference>
<proteinExistence type="predicted"/>
<dbReference type="GO" id="GO:0004799">
    <property type="term" value="F:thymidylate synthase activity"/>
    <property type="evidence" value="ECO:0007669"/>
    <property type="project" value="UniProtKB-EC"/>
</dbReference>
<dbReference type="OrthoDB" id="9774633at2"/>
<keyword evidence="3" id="KW-0808">Transferase</keyword>
<dbReference type="GO" id="GO:0006231">
    <property type="term" value="P:dTMP biosynthetic process"/>
    <property type="evidence" value="ECO:0007669"/>
    <property type="project" value="InterPro"/>
</dbReference>
<protein>
    <recommendedName>
        <fullName evidence="1">thymidylate synthase</fullName>
        <ecNumber evidence="1">2.1.1.45</ecNumber>
    </recommendedName>
</protein>
<keyword evidence="6" id="KW-1185">Reference proteome</keyword>
<dbReference type="CDD" id="cd00351">
    <property type="entry name" value="TS_Pyrimidine_HMase"/>
    <property type="match status" value="1"/>
</dbReference>
<evidence type="ECO:0000256" key="3">
    <source>
        <dbReference type="ARBA" id="ARBA00022679"/>
    </source>
</evidence>
<evidence type="ECO:0000256" key="2">
    <source>
        <dbReference type="ARBA" id="ARBA00022603"/>
    </source>
</evidence>
<keyword evidence="2" id="KW-0489">Methyltransferase</keyword>
<dbReference type="GO" id="GO:0032259">
    <property type="term" value="P:methylation"/>
    <property type="evidence" value="ECO:0007669"/>
    <property type="project" value="UniProtKB-KW"/>
</dbReference>
<dbReference type="HOGENOM" id="CLU_833425_0_0_4"/>
<dbReference type="InterPro" id="IPR023451">
    <property type="entry name" value="Thymidate_synth/dCMP_Mease_dom"/>
</dbReference>
<dbReference type="Pfam" id="PF00303">
    <property type="entry name" value="Thymidylat_synt"/>
    <property type="match status" value="1"/>
</dbReference>
<accession>Q21ZJ9</accession>
<dbReference type="Gene3D" id="3.30.572.10">
    <property type="entry name" value="Thymidylate synthase/dCMP hydroxymethylase domain"/>
    <property type="match status" value="1"/>
</dbReference>
<name>Q21ZJ9_ALBFT</name>
<dbReference type="EC" id="2.1.1.45" evidence="1"/>
<dbReference type="eggNOG" id="COG0207">
    <property type="taxonomic scope" value="Bacteria"/>
</dbReference>
<evidence type="ECO:0000259" key="4">
    <source>
        <dbReference type="Pfam" id="PF00303"/>
    </source>
</evidence>
<feature type="domain" description="Thymidylate synthase/dCMP hydroxymethylase" evidence="4">
    <location>
        <begin position="65"/>
        <end position="228"/>
    </location>
</feature>
<dbReference type="InterPro" id="IPR000398">
    <property type="entry name" value="Thymidylate_synthase"/>
</dbReference>
<sequence length="347" mass="39027">MFHCFDGVTADEVWRKAIAKLQSDESNSAGSRLGRMRELLHCALCIKDPRQRWVLSRRPAINPAFAIAEVIWILLGSDASNFLNFWNPVLPKYAGSGGTYHGAYGARLRTHFGLDQIERVYQILSANPESRQAVLQIWDSREDLPLSDGASRDLDIPCNLVGMLKVRAQKLEWLQIMRSNDVFLGTPHNLVQFTSLQEIIAGWLGIGIGSFSLVTDSLHLYEHDYDRCSMTKVPSTAISTDSIALSRQDFNRTLPLLEYATNEMRSEFLTPARLIDFVDTLGISEGWANYIYIVAADTARRRSWFDEMHIVANKCSNLALQAAWQAWLARCTEHQATQSHPANGVVA</sequence>
<dbReference type="SUPFAM" id="SSF55831">
    <property type="entry name" value="Thymidylate synthase/dCMP hydroxymethylase"/>
    <property type="match status" value="1"/>
</dbReference>
<dbReference type="Proteomes" id="UP000008332">
    <property type="component" value="Chromosome"/>
</dbReference>